<keyword evidence="4" id="KW-1185">Reference proteome</keyword>
<dbReference type="AlphaFoldDB" id="A0A0D2K9R9"/>
<evidence type="ECO:0000256" key="2">
    <source>
        <dbReference type="ARBA" id="ARBA00022679"/>
    </source>
</evidence>
<dbReference type="Pfam" id="PF00201">
    <property type="entry name" value="UDPGT"/>
    <property type="match status" value="1"/>
</dbReference>
<dbReference type="KEGG" id="mng:MNEG_0948"/>
<reference evidence="3 4" key="1">
    <citation type="journal article" date="2013" name="BMC Genomics">
        <title>Reconstruction of the lipid metabolism for the microalga Monoraphidium neglectum from its genome sequence reveals characteristics suitable for biofuel production.</title>
        <authorList>
            <person name="Bogen C."/>
            <person name="Al-Dilaimi A."/>
            <person name="Albersmeier A."/>
            <person name="Wichmann J."/>
            <person name="Grundmann M."/>
            <person name="Rupp O."/>
            <person name="Lauersen K.J."/>
            <person name="Blifernez-Klassen O."/>
            <person name="Kalinowski J."/>
            <person name="Goesmann A."/>
            <person name="Mussgnug J.H."/>
            <person name="Kruse O."/>
        </authorList>
    </citation>
    <scope>NUCLEOTIDE SEQUENCE [LARGE SCALE GENOMIC DNA]</scope>
    <source>
        <strain evidence="3 4">SAG 48.87</strain>
    </source>
</reference>
<evidence type="ECO:0000313" key="4">
    <source>
        <dbReference type="Proteomes" id="UP000054498"/>
    </source>
</evidence>
<organism evidence="3 4">
    <name type="scientific">Monoraphidium neglectum</name>
    <dbReference type="NCBI Taxonomy" id="145388"/>
    <lineage>
        <taxon>Eukaryota</taxon>
        <taxon>Viridiplantae</taxon>
        <taxon>Chlorophyta</taxon>
        <taxon>core chlorophytes</taxon>
        <taxon>Chlorophyceae</taxon>
        <taxon>CS clade</taxon>
        <taxon>Sphaeropleales</taxon>
        <taxon>Selenastraceae</taxon>
        <taxon>Monoraphidium</taxon>
    </lineage>
</organism>
<name>A0A0D2K9R9_9CHLO</name>
<dbReference type="InterPro" id="IPR050271">
    <property type="entry name" value="UDP-glycosyltransferase"/>
</dbReference>
<dbReference type="GeneID" id="25727066"/>
<sequence length="391" mass="42012">MRDGKRGTCPEAMKKTAAQLLNRNVATLISNVMKMFSRPCGLMLANETLVQAMKEGSYDAVLTFAMPGDDADSCGCIVGHLLRRPLVSLHAIPFITAPWGAPQFGSGLSDADLERLGGRAKNAFNYFLTRFLKGVTTTLGVRALADARRALGLPKGPASRGGGCAPMLQARWPAWHVEAPRPVGPPQVLIGPVAPRAARPTLEPPSAGSFVASATHGVVVVSFGSVPLFGSCLTGHDYIELTQAFADLAPVKVLWLLKRKSLPADVAFDELPFGNNTLPQEWVDNNDLLGHPNVKLFVTHGGMHSQYEAVFHGKVNLDRLKALGMGEVLTTPSYAAAAARIGAAARLQAELRPPLEMAVQEIEMAMVHRDYGRWRPYSIIADPAVRGPDEL</sequence>
<dbReference type="OrthoDB" id="547267at2759"/>
<dbReference type="PANTHER" id="PTHR48043">
    <property type="entry name" value="EG:EG0003.4 PROTEIN-RELATED"/>
    <property type="match status" value="1"/>
</dbReference>
<dbReference type="PANTHER" id="PTHR48043:SF145">
    <property type="entry name" value="FI06409P-RELATED"/>
    <property type="match status" value="1"/>
</dbReference>
<proteinExistence type="predicted"/>
<keyword evidence="1" id="KW-0328">Glycosyltransferase</keyword>
<dbReference type="Gene3D" id="3.40.50.2000">
    <property type="entry name" value="Glycogen Phosphorylase B"/>
    <property type="match status" value="1"/>
</dbReference>
<gene>
    <name evidence="3" type="ORF">MNEG_0948</name>
</gene>
<evidence type="ECO:0000313" key="3">
    <source>
        <dbReference type="EMBL" id="KIZ07003.1"/>
    </source>
</evidence>
<dbReference type="InterPro" id="IPR002213">
    <property type="entry name" value="UDP_glucos_trans"/>
</dbReference>
<protein>
    <submittedName>
        <fullName evidence="3">Uncharacterized protein</fullName>
    </submittedName>
</protein>
<dbReference type="EMBL" id="KK100306">
    <property type="protein sequence ID" value="KIZ07003.1"/>
    <property type="molecule type" value="Genomic_DNA"/>
</dbReference>
<dbReference type="GO" id="GO:0008194">
    <property type="term" value="F:UDP-glycosyltransferase activity"/>
    <property type="evidence" value="ECO:0007669"/>
    <property type="project" value="InterPro"/>
</dbReference>
<dbReference type="SUPFAM" id="SSF53756">
    <property type="entry name" value="UDP-Glycosyltransferase/glycogen phosphorylase"/>
    <property type="match status" value="1"/>
</dbReference>
<evidence type="ECO:0000256" key="1">
    <source>
        <dbReference type="ARBA" id="ARBA00022676"/>
    </source>
</evidence>
<keyword evidence="2" id="KW-0808">Transferase</keyword>
<accession>A0A0D2K9R9</accession>
<dbReference type="RefSeq" id="XP_013906022.1">
    <property type="nucleotide sequence ID" value="XM_014050568.1"/>
</dbReference>
<dbReference type="Proteomes" id="UP000054498">
    <property type="component" value="Unassembled WGS sequence"/>
</dbReference>